<accession>A0A2V1JXA0</accession>
<keyword evidence="2" id="KW-1185">Reference proteome</keyword>
<organism evidence="1 2">
    <name type="scientific">Eubacterium ramulus</name>
    <dbReference type="NCBI Taxonomy" id="39490"/>
    <lineage>
        <taxon>Bacteria</taxon>
        <taxon>Bacillati</taxon>
        <taxon>Bacillota</taxon>
        <taxon>Clostridia</taxon>
        <taxon>Eubacteriales</taxon>
        <taxon>Eubacteriaceae</taxon>
        <taxon>Eubacterium</taxon>
    </lineage>
</organism>
<dbReference type="AlphaFoldDB" id="A0A2V1JXA0"/>
<protein>
    <submittedName>
        <fullName evidence="1">Uncharacterized protein</fullName>
    </submittedName>
</protein>
<dbReference type="RefSeq" id="WP_109215173.1">
    <property type="nucleotide sequence ID" value="NZ_CABMEW010000004.1"/>
</dbReference>
<gene>
    <name evidence="1" type="ORF">LG34_05600</name>
</gene>
<dbReference type="OrthoDB" id="2057839at2"/>
<sequence length="99" mass="11094">MDVATMAAINSINTMNLMVAMQLEANAIFVVNDGKEYEKMGTLLEQYMGKECVVSLFNEVGAIKGKLMDGDAQWLKVETKKGTQLINRNMVRNITFENK</sequence>
<comment type="caution">
    <text evidence="1">The sequence shown here is derived from an EMBL/GenBank/DDBJ whole genome shotgun (WGS) entry which is preliminary data.</text>
</comment>
<proteinExistence type="predicted"/>
<name>A0A2V1JXA0_EUBRA</name>
<evidence type="ECO:0000313" key="2">
    <source>
        <dbReference type="Proteomes" id="UP000245288"/>
    </source>
</evidence>
<evidence type="ECO:0000313" key="1">
    <source>
        <dbReference type="EMBL" id="PWE87168.1"/>
    </source>
</evidence>
<reference evidence="1 2" key="1">
    <citation type="submission" date="2014-09" db="EMBL/GenBank/DDBJ databases">
        <title>Butyrate-producing bacteria isolated from human gut.</title>
        <authorList>
            <person name="Zhang Q."/>
            <person name="Zhao L."/>
        </authorList>
    </citation>
    <scope>NUCLEOTIDE SEQUENCE [LARGE SCALE GENOMIC DNA]</scope>
    <source>
        <strain evidence="1 2">21</strain>
    </source>
</reference>
<dbReference type="Proteomes" id="UP000245288">
    <property type="component" value="Unassembled WGS sequence"/>
</dbReference>
<dbReference type="EMBL" id="JRFU01000059">
    <property type="protein sequence ID" value="PWE87168.1"/>
    <property type="molecule type" value="Genomic_DNA"/>
</dbReference>